<dbReference type="Proteomes" id="UP000183967">
    <property type="component" value="Unassembled WGS sequence"/>
</dbReference>
<accession>A0A1M5VLG0</accession>
<dbReference type="Pfam" id="PF11236">
    <property type="entry name" value="DUF3037"/>
    <property type="match status" value="1"/>
</dbReference>
<keyword evidence="2" id="KW-1185">Reference proteome</keyword>
<dbReference type="InterPro" id="IPR021398">
    <property type="entry name" value="DUF3037"/>
</dbReference>
<proteinExistence type="predicted"/>
<name>A0A1M5VLG0_9FIRM</name>
<evidence type="ECO:0000313" key="2">
    <source>
        <dbReference type="Proteomes" id="UP000183967"/>
    </source>
</evidence>
<evidence type="ECO:0000313" key="1">
    <source>
        <dbReference type="EMBL" id="SHH76065.1"/>
    </source>
</evidence>
<gene>
    <name evidence="1" type="ORF">SAMN02745135_01994</name>
</gene>
<dbReference type="AlphaFoldDB" id="A0A1M5VLG0"/>
<organism evidence="1 2">
    <name type="scientific">Caloranaerobacter azorensis DSM 13643</name>
    <dbReference type="NCBI Taxonomy" id="1121264"/>
    <lineage>
        <taxon>Bacteria</taxon>
        <taxon>Bacillati</taxon>
        <taxon>Bacillota</taxon>
        <taxon>Tissierellia</taxon>
        <taxon>Tissierellales</taxon>
        <taxon>Thermohalobacteraceae</taxon>
        <taxon>Caloranaerobacter</taxon>
    </lineage>
</organism>
<sequence>MAIIEFSVLSYYTTLIGDECITLGILFHNLTTNERVFEITTNWRRLASFDDELDIEFVKEYLKGIKYTVERNILNYNDNFSIREFIKHYVNEFRFGSVQSYRTDEVDDFIEKTKKIFLRFDYNKKERLNKNEERAYIRELLKSNRIEYSTKKISGKYDDNIKFDYVIGDYGIKIFIFEGKSLSHLISAAKTWSYNAYELKDKIKTVFIYDIERTDSEYFKTIMSILKEHSYQVLKFEEGFKFLLSLNNNNIAI</sequence>
<dbReference type="EMBL" id="FQXO01000064">
    <property type="protein sequence ID" value="SHH76065.1"/>
    <property type="molecule type" value="Genomic_DNA"/>
</dbReference>
<dbReference type="RefSeq" id="WP_159430412.1">
    <property type="nucleotide sequence ID" value="NZ_FQXO01000064.1"/>
</dbReference>
<protein>
    <recommendedName>
        <fullName evidence="3">DUF3037 domain-containing protein</fullName>
    </recommendedName>
</protein>
<evidence type="ECO:0008006" key="3">
    <source>
        <dbReference type="Google" id="ProtNLM"/>
    </source>
</evidence>
<dbReference type="OrthoDB" id="1919034at2"/>
<reference evidence="2" key="1">
    <citation type="submission" date="2016-11" db="EMBL/GenBank/DDBJ databases">
        <authorList>
            <person name="Varghese N."/>
            <person name="Submissions S."/>
        </authorList>
    </citation>
    <scope>NUCLEOTIDE SEQUENCE [LARGE SCALE GENOMIC DNA]</scope>
    <source>
        <strain evidence="2">DSM 13643</strain>
    </source>
</reference>